<dbReference type="Pfam" id="PF07690">
    <property type="entry name" value="MFS_1"/>
    <property type="match status" value="2"/>
</dbReference>
<dbReference type="PANTHER" id="PTHR23518">
    <property type="entry name" value="C-METHYLTRANSFERASE"/>
    <property type="match status" value="1"/>
</dbReference>
<feature type="transmembrane region" description="Helical" evidence="4">
    <location>
        <begin position="357"/>
        <end position="377"/>
    </location>
</feature>
<dbReference type="RefSeq" id="WP_092913324.1">
    <property type="nucleotide sequence ID" value="NZ_FOXB01000032.1"/>
</dbReference>
<evidence type="ECO:0000313" key="7">
    <source>
        <dbReference type="Proteomes" id="UP000199227"/>
    </source>
</evidence>
<dbReference type="PROSITE" id="PS50850">
    <property type="entry name" value="MFS"/>
    <property type="match status" value="1"/>
</dbReference>
<feature type="transmembrane region" description="Helical" evidence="4">
    <location>
        <begin position="237"/>
        <end position="257"/>
    </location>
</feature>
<dbReference type="STRING" id="223786.SAMN05216234_13217"/>
<evidence type="ECO:0000256" key="2">
    <source>
        <dbReference type="ARBA" id="ARBA00022989"/>
    </source>
</evidence>
<dbReference type="Proteomes" id="UP000199227">
    <property type="component" value="Unassembled WGS sequence"/>
</dbReference>
<reference evidence="6 7" key="1">
    <citation type="submission" date="2016-10" db="EMBL/GenBank/DDBJ databases">
        <authorList>
            <person name="de Groot N.N."/>
        </authorList>
    </citation>
    <scope>NUCLEOTIDE SEQUENCE [LARGE SCALE GENOMIC DNA]</scope>
    <source>
        <strain evidence="6 7">EP1-55-1</strain>
    </source>
</reference>
<name>A0A1I5SBU8_9BACT</name>
<proteinExistence type="predicted"/>
<feature type="transmembrane region" description="Helical" evidence="4">
    <location>
        <begin position="164"/>
        <end position="187"/>
    </location>
</feature>
<evidence type="ECO:0000313" key="6">
    <source>
        <dbReference type="EMBL" id="SFP67796.1"/>
    </source>
</evidence>
<feature type="transmembrane region" description="Helical" evidence="4">
    <location>
        <begin position="269"/>
        <end position="289"/>
    </location>
</feature>
<feature type="domain" description="Major facilitator superfamily (MFS) profile" evidence="5">
    <location>
        <begin position="6"/>
        <end position="384"/>
    </location>
</feature>
<keyword evidence="2 4" id="KW-1133">Transmembrane helix</keyword>
<dbReference type="GO" id="GO:0022857">
    <property type="term" value="F:transmembrane transporter activity"/>
    <property type="evidence" value="ECO:0007669"/>
    <property type="project" value="InterPro"/>
</dbReference>
<accession>A0A1I5SBU8</accession>
<organism evidence="6 7">
    <name type="scientific">Hydrogenimonas thermophila</name>
    <dbReference type="NCBI Taxonomy" id="223786"/>
    <lineage>
        <taxon>Bacteria</taxon>
        <taxon>Pseudomonadati</taxon>
        <taxon>Campylobacterota</taxon>
        <taxon>Epsilonproteobacteria</taxon>
        <taxon>Campylobacterales</taxon>
        <taxon>Hydrogenimonadaceae</taxon>
        <taxon>Hydrogenimonas</taxon>
    </lineage>
</organism>
<keyword evidence="7" id="KW-1185">Reference proteome</keyword>
<evidence type="ECO:0000259" key="5">
    <source>
        <dbReference type="PROSITE" id="PS50850"/>
    </source>
</evidence>
<feature type="transmembrane region" description="Helical" evidence="4">
    <location>
        <begin position="43"/>
        <end position="64"/>
    </location>
</feature>
<dbReference type="PANTHER" id="PTHR23518:SF2">
    <property type="entry name" value="MAJOR FACILITATOR SUPERFAMILY TRANSPORTER"/>
    <property type="match status" value="1"/>
</dbReference>
<feature type="transmembrane region" description="Helical" evidence="4">
    <location>
        <begin position="141"/>
        <end position="158"/>
    </location>
</feature>
<dbReference type="CDD" id="cd17370">
    <property type="entry name" value="MFS_MJ1317_like"/>
    <property type="match status" value="1"/>
</dbReference>
<feature type="transmembrane region" description="Helical" evidence="4">
    <location>
        <begin position="7"/>
        <end position="31"/>
    </location>
</feature>
<dbReference type="EMBL" id="FOXB01000032">
    <property type="protein sequence ID" value="SFP67796.1"/>
    <property type="molecule type" value="Genomic_DNA"/>
</dbReference>
<dbReference type="InterPro" id="IPR011701">
    <property type="entry name" value="MFS"/>
</dbReference>
<dbReference type="AlphaFoldDB" id="A0A1I5SBU8"/>
<feature type="transmembrane region" description="Helical" evidence="4">
    <location>
        <begin position="295"/>
        <end position="315"/>
    </location>
</feature>
<dbReference type="InterPro" id="IPR036259">
    <property type="entry name" value="MFS_trans_sf"/>
</dbReference>
<feature type="transmembrane region" description="Helical" evidence="4">
    <location>
        <begin position="214"/>
        <end position="231"/>
    </location>
</feature>
<gene>
    <name evidence="6" type="ORF">SAMN05216234_13217</name>
</gene>
<protein>
    <submittedName>
        <fullName evidence="6">MFS-type transporter involved in bile tolerance, Atg22 family</fullName>
    </submittedName>
</protein>
<dbReference type="Gene3D" id="1.20.1250.20">
    <property type="entry name" value="MFS general substrate transporter like domains"/>
    <property type="match status" value="2"/>
</dbReference>
<keyword evidence="3 4" id="KW-0472">Membrane</keyword>
<dbReference type="InterPro" id="IPR020846">
    <property type="entry name" value="MFS_dom"/>
</dbReference>
<sequence>MKIDRNIVVLGFVSYFTDMASAMINPIFPIFLVTVLHQGVDKLGIVVAVATFVSYALRLISGYISDRYGVVKPLVVWGYAFSVFSKPLIGLSQDYKSVAVLKAVERLGKALRSAPKDSMIAHYSPKKLTGKTFGFHKTLDIAGELSGTLLLFATLLFFGQDETVIRNIFYATLIPGIIGLILVIFFVEDVPKTPKIEQKSFKLTSNDKKALKDLIFYFLFLLFMFNEAFFTMQAKEVGIAVVLIPLLYVVSTFTQTLTSYISGALVDRFGFSYVMLIAYLCGVVAQLLLWFDKPIFTWIAFMFMGLFTVASLNANRAMIAKVADNRGSVYGIFYASVALLGAIGAVVSGFIWEKLGIESALMYALVGTAAIFLLYVLKRIAEIKSNANS</sequence>
<dbReference type="SUPFAM" id="SSF103473">
    <property type="entry name" value="MFS general substrate transporter"/>
    <property type="match status" value="1"/>
</dbReference>
<keyword evidence="1 4" id="KW-0812">Transmembrane</keyword>
<feature type="transmembrane region" description="Helical" evidence="4">
    <location>
        <begin position="327"/>
        <end position="351"/>
    </location>
</feature>
<evidence type="ECO:0000256" key="1">
    <source>
        <dbReference type="ARBA" id="ARBA00022692"/>
    </source>
</evidence>
<evidence type="ECO:0000256" key="3">
    <source>
        <dbReference type="ARBA" id="ARBA00023136"/>
    </source>
</evidence>
<evidence type="ECO:0000256" key="4">
    <source>
        <dbReference type="SAM" id="Phobius"/>
    </source>
</evidence>
<dbReference type="OrthoDB" id="9803985at2"/>